<keyword evidence="3" id="KW-1185">Reference proteome</keyword>
<comment type="caution">
    <text evidence="2">The sequence shown here is derived from an EMBL/GenBank/DDBJ whole genome shotgun (WGS) entry which is preliminary data.</text>
</comment>
<evidence type="ECO:0000313" key="2">
    <source>
        <dbReference type="EMBL" id="MBC2770586.1"/>
    </source>
</evidence>
<evidence type="ECO:0000313" key="3">
    <source>
        <dbReference type="Proteomes" id="UP000545386"/>
    </source>
</evidence>
<dbReference type="EMBL" id="JACJUU010000010">
    <property type="protein sequence ID" value="MBC2770586.1"/>
    <property type="molecule type" value="Genomic_DNA"/>
</dbReference>
<dbReference type="Proteomes" id="UP000545386">
    <property type="component" value="Unassembled WGS sequence"/>
</dbReference>
<protein>
    <submittedName>
        <fullName evidence="2">GNAT family N-acetyltransferase</fullName>
    </submittedName>
</protein>
<keyword evidence="2" id="KW-0808">Transferase</keyword>
<dbReference type="InterPro" id="IPR016181">
    <property type="entry name" value="Acyl_CoA_acyltransferase"/>
</dbReference>
<dbReference type="RefSeq" id="WP_185780267.1">
    <property type="nucleotide sequence ID" value="NZ_JACJUU010000010.1"/>
</dbReference>
<feature type="domain" description="N-acetyltransferase" evidence="1">
    <location>
        <begin position="11"/>
        <end position="145"/>
    </location>
</feature>
<dbReference type="AlphaFoldDB" id="A0A842HQV2"/>
<name>A0A842HQV2_9BURK</name>
<reference evidence="2 3" key="1">
    <citation type="submission" date="2020-08" db="EMBL/GenBank/DDBJ databases">
        <title>Paraeoetvoesia sp. YC-7-48 draft genome sequence.</title>
        <authorList>
            <person name="Yao L."/>
        </authorList>
    </citation>
    <scope>NUCLEOTIDE SEQUENCE [LARGE SCALE GENOMIC DNA]</scope>
    <source>
        <strain evidence="3">YC-7-48</strain>
    </source>
</reference>
<dbReference type="SUPFAM" id="SSF55729">
    <property type="entry name" value="Acyl-CoA N-acyltransferases (Nat)"/>
    <property type="match status" value="1"/>
</dbReference>
<dbReference type="Pfam" id="PF13302">
    <property type="entry name" value="Acetyltransf_3"/>
    <property type="match status" value="1"/>
</dbReference>
<proteinExistence type="predicted"/>
<organism evidence="2 3">
    <name type="scientific">Pusillimonas minor</name>
    <dbReference type="NCBI Taxonomy" id="2697024"/>
    <lineage>
        <taxon>Bacteria</taxon>
        <taxon>Pseudomonadati</taxon>
        <taxon>Pseudomonadota</taxon>
        <taxon>Betaproteobacteria</taxon>
        <taxon>Burkholderiales</taxon>
        <taxon>Alcaligenaceae</taxon>
        <taxon>Pusillimonas</taxon>
    </lineage>
</organism>
<accession>A0A842HQV2</accession>
<gene>
    <name evidence="2" type="ORF">GTU67_11785</name>
</gene>
<sequence>MIHQLADGYHVRGLRESDLAGPYPSWFEDQEVCKYNSHGKFFRNAQWFREFYDGLNREDQVVWAICHQDDGHIGNVSLQSISGINRNAEYAILIGNRNHWRKSAGLNASLALLRHGFEKLNLERIYCGTASGNMGMQRLALRMGMIEEGRRRKHLFLDGGWQDMVEFGVLRDDFLGMQSSAK</sequence>
<evidence type="ECO:0000259" key="1">
    <source>
        <dbReference type="Pfam" id="PF13302"/>
    </source>
</evidence>
<dbReference type="GO" id="GO:0016747">
    <property type="term" value="F:acyltransferase activity, transferring groups other than amino-acyl groups"/>
    <property type="evidence" value="ECO:0007669"/>
    <property type="project" value="InterPro"/>
</dbReference>
<dbReference type="PANTHER" id="PTHR43415:SF3">
    <property type="entry name" value="GNAT-FAMILY ACETYLTRANSFERASE"/>
    <property type="match status" value="1"/>
</dbReference>
<dbReference type="Gene3D" id="3.40.630.30">
    <property type="match status" value="1"/>
</dbReference>
<dbReference type="PANTHER" id="PTHR43415">
    <property type="entry name" value="SPERMIDINE N(1)-ACETYLTRANSFERASE"/>
    <property type="match status" value="1"/>
</dbReference>
<dbReference type="InterPro" id="IPR000182">
    <property type="entry name" value="GNAT_dom"/>
</dbReference>